<organism evidence="2 3">
    <name type="scientific">Elysia marginata</name>
    <dbReference type="NCBI Taxonomy" id="1093978"/>
    <lineage>
        <taxon>Eukaryota</taxon>
        <taxon>Metazoa</taxon>
        <taxon>Spiralia</taxon>
        <taxon>Lophotrochozoa</taxon>
        <taxon>Mollusca</taxon>
        <taxon>Gastropoda</taxon>
        <taxon>Heterobranchia</taxon>
        <taxon>Euthyneura</taxon>
        <taxon>Panpulmonata</taxon>
        <taxon>Sacoglossa</taxon>
        <taxon>Placobranchoidea</taxon>
        <taxon>Plakobranchidae</taxon>
        <taxon>Elysia</taxon>
    </lineage>
</organism>
<proteinExistence type="predicted"/>
<evidence type="ECO:0000256" key="1">
    <source>
        <dbReference type="SAM" id="MobiDB-lite"/>
    </source>
</evidence>
<comment type="caution">
    <text evidence="2">The sequence shown here is derived from an EMBL/GenBank/DDBJ whole genome shotgun (WGS) entry which is preliminary data.</text>
</comment>
<accession>A0AAV4I6F7</accession>
<dbReference type="EMBL" id="BMAT01006086">
    <property type="protein sequence ID" value="GFS05929.1"/>
    <property type="molecule type" value="Genomic_DNA"/>
</dbReference>
<feature type="region of interest" description="Disordered" evidence="1">
    <location>
        <begin position="67"/>
        <end position="86"/>
    </location>
</feature>
<dbReference type="Proteomes" id="UP000762676">
    <property type="component" value="Unassembled WGS sequence"/>
</dbReference>
<sequence length="105" mass="12283">MLRVLNSYIIQKATAAKKLPHQIFRREQLAKQLVQYLIPEAPTPPLRLPEGSADHFSLFRLTARHFPRPIEPKPGRKRKKKPTERLRIRPLLIVSTYSQTLSQTY</sequence>
<protein>
    <submittedName>
        <fullName evidence="2">Uncharacterized protein</fullName>
    </submittedName>
</protein>
<name>A0AAV4I6F7_9GAST</name>
<evidence type="ECO:0000313" key="3">
    <source>
        <dbReference type="Proteomes" id="UP000762676"/>
    </source>
</evidence>
<dbReference type="AlphaFoldDB" id="A0AAV4I6F7"/>
<keyword evidence="3" id="KW-1185">Reference proteome</keyword>
<evidence type="ECO:0000313" key="2">
    <source>
        <dbReference type="EMBL" id="GFS05929.1"/>
    </source>
</evidence>
<gene>
    <name evidence="2" type="ORF">ElyMa_002951300</name>
</gene>
<reference evidence="2 3" key="1">
    <citation type="journal article" date="2021" name="Elife">
        <title>Chloroplast acquisition without the gene transfer in kleptoplastic sea slugs, Plakobranchus ocellatus.</title>
        <authorList>
            <person name="Maeda T."/>
            <person name="Takahashi S."/>
            <person name="Yoshida T."/>
            <person name="Shimamura S."/>
            <person name="Takaki Y."/>
            <person name="Nagai Y."/>
            <person name="Toyoda A."/>
            <person name="Suzuki Y."/>
            <person name="Arimoto A."/>
            <person name="Ishii H."/>
            <person name="Satoh N."/>
            <person name="Nishiyama T."/>
            <person name="Hasebe M."/>
            <person name="Maruyama T."/>
            <person name="Minagawa J."/>
            <person name="Obokata J."/>
            <person name="Shigenobu S."/>
        </authorList>
    </citation>
    <scope>NUCLEOTIDE SEQUENCE [LARGE SCALE GENOMIC DNA]</scope>
</reference>